<reference evidence="1" key="1">
    <citation type="submission" date="2020-06" db="EMBL/GenBank/DDBJ databases">
        <authorList>
            <consortium name="Plant Systems Biology data submission"/>
        </authorList>
    </citation>
    <scope>NUCLEOTIDE SEQUENCE</scope>
    <source>
        <strain evidence="1">D6</strain>
    </source>
</reference>
<sequence length="174" mass="19494">MSTFNETSAGAESGGLLMMEESQVSQGDLLLQDADFPDGYVHMAHPDDYKPIDTPLPKTCLLHQKIGHWRLILRISFLLANGKYLPISFICDTGEPYDFYFSELAVEKLTAGGRVKEDDIGNAYLDNIVGRKAAVRETPYTHKPGNILGLRMMLKLGCKLTESGFEFTESFEYF</sequence>
<accession>A0A9N8HY28</accession>
<gene>
    <name evidence="1" type="ORF">SEMRO_1921_G305530.1</name>
</gene>
<proteinExistence type="predicted"/>
<comment type="caution">
    <text evidence="1">The sequence shown here is derived from an EMBL/GenBank/DDBJ whole genome shotgun (WGS) entry which is preliminary data.</text>
</comment>
<name>A0A9N8HY28_9STRA</name>
<dbReference type="AlphaFoldDB" id="A0A9N8HY28"/>
<organism evidence="1 2">
    <name type="scientific">Seminavis robusta</name>
    <dbReference type="NCBI Taxonomy" id="568900"/>
    <lineage>
        <taxon>Eukaryota</taxon>
        <taxon>Sar</taxon>
        <taxon>Stramenopiles</taxon>
        <taxon>Ochrophyta</taxon>
        <taxon>Bacillariophyta</taxon>
        <taxon>Bacillariophyceae</taxon>
        <taxon>Bacillariophycidae</taxon>
        <taxon>Naviculales</taxon>
        <taxon>Naviculaceae</taxon>
        <taxon>Seminavis</taxon>
    </lineage>
</organism>
<protein>
    <submittedName>
        <fullName evidence="1">Uncharacterized protein</fullName>
    </submittedName>
</protein>
<dbReference type="Proteomes" id="UP001153069">
    <property type="component" value="Unassembled WGS sequence"/>
</dbReference>
<evidence type="ECO:0000313" key="1">
    <source>
        <dbReference type="EMBL" id="CAB9526978.1"/>
    </source>
</evidence>
<keyword evidence="2" id="KW-1185">Reference proteome</keyword>
<evidence type="ECO:0000313" key="2">
    <source>
        <dbReference type="Proteomes" id="UP001153069"/>
    </source>
</evidence>
<dbReference type="EMBL" id="CAICTM010001919">
    <property type="protein sequence ID" value="CAB9526978.1"/>
    <property type="molecule type" value="Genomic_DNA"/>
</dbReference>
<dbReference type="OrthoDB" id="3017231at2759"/>